<dbReference type="RefSeq" id="WP_150068969.1">
    <property type="nucleotide sequence ID" value="NZ_JBEPDJ010000004.1"/>
</dbReference>
<comment type="caution">
    <text evidence="1">The sequence shown here is derived from an EMBL/GenBank/DDBJ whole genome shotgun (WGS) entry which is preliminary data.</text>
</comment>
<reference evidence="1 2" key="1">
    <citation type="submission" date="2019-09" db="EMBL/GenBank/DDBJ databases">
        <title>Draft genome sequence of the thermophilic Saccharopolyspora hirsuta VKM Ac-666T.</title>
        <authorList>
            <person name="Lobastova T.G."/>
            <person name="Fokina V."/>
            <person name="Bragin E.Y."/>
            <person name="Shtratnikova V.Y."/>
            <person name="Starodumova I.P."/>
            <person name="Tarlachkov S.V."/>
            <person name="Donova M.V."/>
        </authorList>
    </citation>
    <scope>NUCLEOTIDE SEQUENCE [LARGE SCALE GENOMIC DNA]</scope>
    <source>
        <strain evidence="1 2">VKM Ac-666</strain>
    </source>
</reference>
<dbReference type="EMBL" id="VWPH01000011">
    <property type="protein sequence ID" value="KAA5830115.1"/>
    <property type="molecule type" value="Genomic_DNA"/>
</dbReference>
<dbReference type="AlphaFoldDB" id="A0A5M7BUS0"/>
<proteinExistence type="predicted"/>
<gene>
    <name evidence="1" type="ORF">F1721_23755</name>
</gene>
<sequence length="253" mass="27994">MARDGSDLEYWMYDDQGWKSYQAIDWDSVDTYVEKGWLTEHERDLLHAYGSLMASPATGEGHEKWPEIGEAYDKFNEHIPDANYGGDYDPDKNYFDINSNGSELADDNAPEVAEVPKAPDFGGHAGAGARAREVVVNQEAMRQFAGVAEKLRQIIVESRDLVTKVDVKPGAFSTAYGLRSEVNGKLKSGVETFMTNAAATLFDINETMNKISREYENSEELNKLTAEKLAPEMAELYGSIDNLKSSGNGEAQA</sequence>
<dbReference type="OrthoDB" id="3675048at2"/>
<name>A0A5M7BUS0_SACHI</name>
<accession>A0A5M7BUS0</accession>
<dbReference type="Proteomes" id="UP000323946">
    <property type="component" value="Unassembled WGS sequence"/>
</dbReference>
<evidence type="ECO:0000313" key="2">
    <source>
        <dbReference type="Proteomes" id="UP000323946"/>
    </source>
</evidence>
<organism evidence="1 2">
    <name type="scientific">Saccharopolyspora hirsuta</name>
    <dbReference type="NCBI Taxonomy" id="1837"/>
    <lineage>
        <taxon>Bacteria</taxon>
        <taxon>Bacillati</taxon>
        <taxon>Actinomycetota</taxon>
        <taxon>Actinomycetes</taxon>
        <taxon>Pseudonocardiales</taxon>
        <taxon>Pseudonocardiaceae</taxon>
        <taxon>Saccharopolyspora</taxon>
    </lineage>
</organism>
<evidence type="ECO:0000313" key="1">
    <source>
        <dbReference type="EMBL" id="KAA5830115.1"/>
    </source>
</evidence>
<keyword evidence="2" id="KW-1185">Reference proteome</keyword>
<protein>
    <submittedName>
        <fullName evidence="1">Uncharacterized protein</fullName>
    </submittedName>
</protein>